<comment type="caution">
    <text evidence="2">The sequence shown here is derived from an EMBL/GenBank/DDBJ whole genome shotgun (WGS) entry which is preliminary data.</text>
</comment>
<evidence type="ECO:0000313" key="2">
    <source>
        <dbReference type="EMBL" id="KLU25730.1"/>
    </source>
</evidence>
<dbReference type="AlphaFoldDB" id="A0A0J1CYW1"/>
<dbReference type="RefSeq" id="WP_047846988.1">
    <property type="nucleotide sequence ID" value="NZ_AEJF01000085.1"/>
</dbReference>
<accession>A0A0J1CYW1</accession>
<feature type="region of interest" description="Disordered" evidence="1">
    <location>
        <begin position="170"/>
        <end position="202"/>
    </location>
</feature>
<dbReference type="InterPro" id="IPR001623">
    <property type="entry name" value="DnaJ_domain"/>
</dbReference>
<keyword evidence="3" id="KW-1185">Reference proteome</keyword>
<dbReference type="InterPro" id="IPR036869">
    <property type="entry name" value="J_dom_sf"/>
</dbReference>
<dbReference type="OrthoDB" id="114754at2"/>
<name>A0A0J1CYW1_9BURK</name>
<dbReference type="Proteomes" id="UP000035963">
    <property type="component" value="Unassembled WGS sequence"/>
</dbReference>
<evidence type="ECO:0000313" key="3">
    <source>
        <dbReference type="Proteomes" id="UP000035963"/>
    </source>
</evidence>
<dbReference type="EMBL" id="AEJF01000085">
    <property type="protein sequence ID" value="KLU25730.1"/>
    <property type="molecule type" value="Genomic_DNA"/>
</dbReference>
<organism evidence="2 3">
    <name type="scientific">Caballeronia mineralivorans PML1(12)</name>
    <dbReference type="NCBI Taxonomy" id="908627"/>
    <lineage>
        <taxon>Bacteria</taxon>
        <taxon>Pseudomonadati</taxon>
        <taxon>Pseudomonadota</taxon>
        <taxon>Betaproteobacteria</taxon>
        <taxon>Burkholderiales</taxon>
        <taxon>Burkholderiaceae</taxon>
        <taxon>Caballeronia</taxon>
    </lineage>
</organism>
<evidence type="ECO:0000256" key="1">
    <source>
        <dbReference type="SAM" id="MobiDB-lite"/>
    </source>
</evidence>
<dbReference type="SUPFAM" id="SSF46565">
    <property type="entry name" value="Chaperone J-domain"/>
    <property type="match status" value="1"/>
</dbReference>
<sequence>MTRTNLRSISIAPDHNKSNLSKGQKAFNTLIKQIEKRRARLSAWEAAMPAFHRKYLSEFAPLEKISSDLRTKLVYLLDQAYGQKGLTKSERRTIADLISDLAGELVAQSDDPELKTIYNRYSESDFDSEAAAELDDMKSALEAMLGVELGDDVDMISPEDVLQRAQAQMEQRQAQDALENEAREARRTQRKKTPRQLAAEAREQVEQAELSLSIREVYRKLASALHPDRETDPQERERKTTLMQRANQAYSKNSLLQLLELQLELEHIDQSAINNIGEDRLKHYNKILKEQVGELDHEILHVENGFKHSYGIPPFIDVSPGTIMRNLAADIFSLQESLHALEHDLHVFDDLEQLKGWLKSVKRSLATPRFDDMPF</sequence>
<dbReference type="Gene3D" id="1.10.287.110">
    <property type="entry name" value="DnaJ domain"/>
    <property type="match status" value="1"/>
</dbReference>
<dbReference type="PATRIC" id="fig|908627.4.peg.2798"/>
<reference evidence="2 3" key="1">
    <citation type="journal article" date="2015" name="Genome Announc.">
        <title>Draft Genome Sequence of Burkholderia sp. Strain PML1(12), an Ectomycorrhizosphere-Inhabiting Bacterium with Effective Mineral-Weathering Ability.</title>
        <authorList>
            <person name="Uroz S."/>
            <person name="Oger P."/>
        </authorList>
    </citation>
    <scope>NUCLEOTIDE SEQUENCE [LARGE SCALE GENOMIC DNA]</scope>
    <source>
        <strain evidence="3">PML1(12)</strain>
    </source>
</reference>
<proteinExistence type="predicted"/>
<protein>
    <submittedName>
        <fullName evidence="2">Molecular chaperone DnaJ</fullName>
    </submittedName>
</protein>
<dbReference type="CDD" id="cd06257">
    <property type="entry name" value="DnaJ"/>
    <property type="match status" value="1"/>
</dbReference>
<gene>
    <name evidence="2" type="ORF">EOS_12605</name>
</gene>